<feature type="coiled-coil region" evidence="1">
    <location>
        <begin position="108"/>
        <end position="135"/>
    </location>
</feature>
<keyword evidence="1" id="KW-0175">Coiled coil</keyword>
<comment type="caution">
    <text evidence="2">The sequence shown here is derived from an EMBL/GenBank/DDBJ whole genome shotgun (WGS) entry which is preliminary data.</text>
</comment>
<dbReference type="AlphaFoldDB" id="X0RWF0"/>
<protein>
    <submittedName>
        <fullName evidence="2">Uncharacterized protein</fullName>
    </submittedName>
</protein>
<dbReference type="EMBL" id="BARS01008801">
    <property type="protein sequence ID" value="GAF67346.1"/>
    <property type="molecule type" value="Genomic_DNA"/>
</dbReference>
<proteinExistence type="predicted"/>
<reference evidence="2" key="1">
    <citation type="journal article" date="2014" name="Front. Microbiol.">
        <title>High frequency of phylogenetically diverse reductive dehalogenase-homologous genes in deep subseafloor sedimentary metagenomes.</title>
        <authorList>
            <person name="Kawai M."/>
            <person name="Futagami T."/>
            <person name="Toyoda A."/>
            <person name="Takaki Y."/>
            <person name="Nishi S."/>
            <person name="Hori S."/>
            <person name="Arai W."/>
            <person name="Tsubouchi T."/>
            <person name="Morono Y."/>
            <person name="Uchiyama I."/>
            <person name="Ito T."/>
            <person name="Fujiyama A."/>
            <person name="Inagaki F."/>
            <person name="Takami H."/>
        </authorList>
    </citation>
    <scope>NUCLEOTIDE SEQUENCE</scope>
    <source>
        <strain evidence="2">Expedition CK06-06</strain>
    </source>
</reference>
<sequence length="150" mass="17289">MVYQFKKGRSVKDVDAQELGKVLESFDSLTPGNLIKAAKRKKHLLHNSFEWNDSIAGNEYRKHQARLVINSVEVVIEDSSPVQAFINIGKHDEEAREYKPITVILESEEETNMMLEQALRELKSWQKRYKSLTELSAIFSKIDELELLPA</sequence>
<evidence type="ECO:0000313" key="2">
    <source>
        <dbReference type="EMBL" id="GAF67346.1"/>
    </source>
</evidence>
<name>X0RWF0_9ZZZZ</name>
<accession>X0RWF0</accession>
<evidence type="ECO:0000256" key="1">
    <source>
        <dbReference type="SAM" id="Coils"/>
    </source>
</evidence>
<organism evidence="2">
    <name type="scientific">marine sediment metagenome</name>
    <dbReference type="NCBI Taxonomy" id="412755"/>
    <lineage>
        <taxon>unclassified sequences</taxon>
        <taxon>metagenomes</taxon>
        <taxon>ecological metagenomes</taxon>
    </lineage>
</organism>
<gene>
    <name evidence="2" type="ORF">S01H1_16700</name>
</gene>